<dbReference type="EMBL" id="JH767141">
    <property type="protein sequence ID" value="EQC38290.1"/>
    <property type="molecule type" value="Genomic_DNA"/>
</dbReference>
<reference evidence="2 3" key="1">
    <citation type="submission" date="2012-04" db="EMBL/GenBank/DDBJ databases">
        <title>The Genome Sequence of Saprolegnia declina VS20.</title>
        <authorList>
            <consortium name="The Broad Institute Genome Sequencing Platform"/>
            <person name="Russ C."/>
            <person name="Nusbaum C."/>
            <person name="Tyler B."/>
            <person name="van West P."/>
            <person name="Dieguez-Uribeondo J."/>
            <person name="de Bruijn I."/>
            <person name="Tripathy S."/>
            <person name="Jiang R."/>
            <person name="Young S.K."/>
            <person name="Zeng Q."/>
            <person name="Gargeya S."/>
            <person name="Fitzgerald M."/>
            <person name="Haas B."/>
            <person name="Abouelleil A."/>
            <person name="Alvarado L."/>
            <person name="Arachchi H.M."/>
            <person name="Berlin A."/>
            <person name="Chapman S.B."/>
            <person name="Goldberg J."/>
            <person name="Griggs A."/>
            <person name="Gujja S."/>
            <person name="Hansen M."/>
            <person name="Howarth C."/>
            <person name="Imamovic A."/>
            <person name="Larimer J."/>
            <person name="McCowen C."/>
            <person name="Montmayeur A."/>
            <person name="Murphy C."/>
            <person name="Neiman D."/>
            <person name="Pearson M."/>
            <person name="Priest M."/>
            <person name="Roberts A."/>
            <person name="Saif S."/>
            <person name="Shea T."/>
            <person name="Sisk P."/>
            <person name="Sykes S."/>
            <person name="Wortman J."/>
            <person name="Nusbaum C."/>
            <person name="Birren B."/>
        </authorList>
    </citation>
    <scope>NUCLEOTIDE SEQUENCE [LARGE SCALE GENOMIC DNA]</scope>
    <source>
        <strain evidence="2 3">VS20</strain>
    </source>
</reference>
<proteinExistence type="predicted"/>
<evidence type="ECO:0000256" key="1">
    <source>
        <dbReference type="SAM" id="MobiDB-lite"/>
    </source>
</evidence>
<dbReference type="RefSeq" id="XP_008607882.1">
    <property type="nucleotide sequence ID" value="XM_008609660.1"/>
</dbReference>
<dbReference type="VEuPathDB" id="FungiDB:SDRG_04011"/>
<feature type="compositionally biased region" description="Basic and acidic residues" evidence="1">
    <location>
        <begin position="1"/>
        <end position="30"/>
    </location>
</feature>
<organism evidence="2 3">
    <name type="scientific">Saprolegnia diclina (strain VS20)</name>
    <dbReference type="NCBI Taxonomy" id="1156394"/>
    <lineage>
        <taxon>Eukaryota</taxon>
        <taxon>Sar</taxon>
        <taxon>Stramenopiles</taxon>
        <taxon>Oomycota</taxon>
        <taxon>Saprolegniomycetes</taxon>
        <taxon>Saprolegniales</taxon>
        <taxon>Saprolegniaceae</taxon>
        <taxon>Saprolegnia</taxon>
    </lineage>
</organism>
<accession>T0QW66</accession>
<dbReference type="GeneID" id="19944738"/>
<evidence type="ECO:0000313" key="3">
    <source>
        <dbReference type="Proteomes" id="UP000030762"/>
    </source>
</evidence>
<evidence type="ECO:0000313" key="2">
    <source>
        <dbReference type="EMBL" id="EQC38290.1"/>
    </source>
</evidence>
<feature type="region of interest" description="Disordered" evidence="1">
    <location>
        <begin position="1"/>
        <end position="33"/>
    </location>
</feature>
<protein>
    <submittedName>
        <fullName evidence="2">Uncharacterized protein</fullName>
    </submittedName>
</protein>
<dbReference type="AlphaFoldDB" id="T0QW66"/>
<dbReference type="InParanoid" id="T0QW66"/>
<dbReference type="Proteomes" id="UP000030762">
    <property type="component" value="Unassembled WGS sequence"/>
</dbReference>
<sequence length="123" mass="14162">MSQWGHAKDKAVQRKRPEGAAKKEEDERERARLHRLTKLKKKGKKTLPKSEPLRPLDEAGFEWPSLFYIKVAQSQDAVPNFATFDATMDLWTVKSAGKDVMWTSALERRLFIVARALRTDEPP</sequence>
<keyword evidence="3" id="KW-1185">Reference proteome</keyword>
<gene>
    <name evidence="2" type="ORF">SDRG_04011</name>
</gene>
<name>T0QW66_SAPDV</name>